<proteinExistence type="predicted"/>
<accession>A0A8K1FQA7</accession>
<dbReference type="EMBL" id="SPLM01000036">
    <property type="protein sequence ID" value="TMW66418.1"/>
    <property type="molecule type" value="Genomic_DNA"/>
</dbReference>
<dbReference type="InterPro" id="IPR036383">
    <property type="entry name" value="TSP1_rpt_sf"/>
</dbReference>
<dbReference type="Gene3D" id="2.20.100.10">
    <property type="entry name" value="Thrombospondin type-1 (TSP1) repeat"/>
    <property type="match status" value="1"/>
</dbReference>
<dbReference type="InterPro" id="IPR013783">
    <property type="entry name" value="Ig-like_fold"/>
</dbReference>
<feature type="domain" description="Fibronectin type-III" evidence="4">
    <location>
        <begin position="222"/>
        <end position="337"/>
    </location>
</feature>
<dbReference type="Proteomes" id="UP000794436">
    <property type="component" value="Unassembled WGS sequence"/>
</dbReference>
<evidence type="ECO:0000256" key="2">
    <source>
        <dbReference type="SAM" id="Phobius"/>
    </source>
</evidence>
<evidence type="ECO:0000259" key="4">
    <source>
        <dbReference type="PROSITE" id="PS50853"/>
    </source>
</evidence>
<dbReference type="SUPFAM" id="SSF82895">
    <property type="entry name" value="TSP-1 type 1 repeat"/>
    <property type="match status" value="1"/>
</dbReference>
<evidence type="ECO:0000313" key="6">
    <source>
        <dbReference type="Proteomes" id="UP000794436"/>
    </source>
</evidence>
<dbReference type="SMART" id="SM00060">
    <property type="entry name" value="FN3"/>
    <property type="match status" value="1"/>
</dbReference>
<dbReference type="AlphaFoldDB" id="A0A8K1FQA7"/>
<feature type="compositionally biased region" description="Basic and acidic residues" evidence="1">
    <location>
        <begin position="153"/>
        <end position="163"/>
    </location>
</feature>
<keyword evidence="3" id="KW-0732">Signal</keyword>
<dbReference type="InterPro" id="IPR036116">
    <property type="entry name" value="FN3_sf"/>
</dbReference>
<gene>
    <name evidence="5" type="ORF">Poli38472_004183</name>
</gene>
<organism evidence="5 6">
    <name type="scientific">Pythium oligandrum</name>
    <name type="common">Mycoparasitic fungus</name>
    <dbReference type="NCBI Taxonomy" id="41045"/>
    <lineage>
        <taxon>Eukaryota</taxon>
        <taxon>Sar</taxon>
        <taxon>Stramenopiles</taxon>
        <taxon>Oomycota</taxon>
        <taxon>Peronosporomycetes</taxon>
        <taxon>Pythiales</taxon>
        <taxon>Pythiaceae</taxon>
        <taxon>Pythium</taxon>
    </lineage>
</organism>
<dbReference type="PROSITE" id="PS50092">
    <property type="entry name" value="TSP1"/>
    <property type="match status" value="1"/>
</dbReference>
<dbReference type="OrthoDB" id="10251809at2759"/>
<sequence>MKRLRSTCTRRPTSMRRPQSAQKRGWLVVALVALAAASLDATYAASDAGSAAVDSDVVVLPPIDSNVTRIPIDIAAEAYLNGSAGSSASSSDGNDTITFESVSVGEDTISKHDEPQSTTVTPPRTISPLSLPAKKQGTRETEDKSTINPTDLDADKLKEAERKPIEIDDPTLVVSELAVSADREKGEAASPKPSLTALSSSSSSSDGATVGTPTPTLEIHGVPSNPTMVTAVAFDGRAEVSWKAPDDDGFDPITEYEVAWIDGESNLVVGTLVVTHIPGSVISGIDASSAPASVPTNVIVRQLLNGRSYNFKVRAKNKNGFSVWSAKSLAVSPLHPPDLCERVSCSGHGTCFPYYHPDTVDARRARRSLLSVTDNDIGVADGRCICRPGYSPPDCSVKTDTTKFVWKVGEWGECSSGCGGGKRTREATCIEVATEKPAASEGSCTDKKPSLTRICNGMECGSKLVSIAYEVEMSYDEVLFSPEAWDAFELAFTTEVSAALQIQRTRIEVTAIKRGSIAVYFQILPASRVGEKSLNDIVELLQEELSNSTSTLRSKGTFARRIESNGVKLSFSLADQTVAGGVGDISIIGLFGTVFVLCSFVAMFGWFLRKRHERIIKYKVERGELPETVLVGSRSEMKRMGIRTMA</sequence>
<dbReference type="CDD" id="cd00063">
    <property type="entry name" value="FN3"/>
    <property type="match status" value="1"/>
</dbReference>
<keyword evidence="2" id="KW-1133">Transmembrane helix</keyword>
<feature type="region of interest" description="Disordered" evidence="1">
    <location>
        <begin position="1"/>
        <end position="20"/>
    </location>
</feature>
<feature type="region of interest" description="Disordered" evidence="1">
    <location>
        <begin position="107"/>
        <end position="163"/>
    </location>
</feature>
<dbReference type="SMART" id="SM00209">
    <property type="entry name" value="TSP1"/>
    <property type="match status" value="1"/>
</dbReference>
<protein>
    <recommendedName>
        <fullName evidence="4">Fibronectin type-III domain-containing protein</fullName>
    </recommendedName>
</protein>
<feature type="transmembrane region" description="Helical" evidence="2">
    <location>
        <begin position="585"/>
        <end position="608"/>
    </location>
</feature>
<feature type="compositionally biased region" description="Polar residues" evidence="1">
    <location>
        <begin position="116"/>
        <end position="128"/>
    </location>
</feature>
<evidence type="ECO:0000256" key="1">
    <source>
        <dbReference type="SAM" id="MobiDB-lite"/>
    </source>
</evidence>
<dbReference type="Pfam" id="PF19030">
    <property type="entry name" value="TSP1_ADAMTS"/>
    <property type="match status" value="1"/>
</dbReference>
<dbReference type="InterPro" id="IPR000884">
    <property type="entry name" value="TSP1_rpt"/>
</dbReference>
<dbReference type="PROSITE" id="PS50853">
    <property type="entry name" value="FN3"/>
    <property type="match status" value="1"/>
</dbReference>
<dbReference type="Gene3D" id="2.60.40.10">
    <property type="entry name" value="Immunoglobulins"/>
    <property type="match status" value="1"/>
</dbReference>
<keyword evidence="2" id="KW-0472">Membrane</keyword>
<dbReference type="SUPFAM" id="SSF49265">
    <property type="entry name" value="Fibronectin type III"/>
    <property type="match status" value="1"/>
</dbReference>
<reference evidence="5" key="1">
    <citation type="submission" date="2019-03" db="EMBL/GenBank/DDBJ databases">
        <title>Long read genome sequence of the mycoparasitic Pythium oligandrum ATCC 38472 isolated from sugarbeet rhizosphere.</title>
        <authorList>
            <person name="Gaulin E."/>
        </authorList>
    </citation>
    <scope>NUCLEOTIDE SEQUENCE</scope>
    <source>
        <strain evidence="5">ATCC 38472_TT</strain>
    </source>
</reference>
<evidence type="ECO:0000313" key="5">
    <source>
        <dbReference type="EMBL" id="TMW66418.1"/>
    </source>
</evidence>
<keyword evidence="6" id="KW-1185">Reference proteome</keyword>
<name>A0A8K1FQA7_PYTOL</name>
<evidence type="ECO:0000256" key="3">
    <source>
        <dbReference type="SAM" id="SignalP"/>
    </source>
</evidence>
<feature type="region of interest" description="Disordered" evidence="1">
    <location>
        <begin position="182"/>
        <end position="223"/>
    </location>
</feature>
<feature type="chain" id="PRO_5035473779" description="Fibronectin type-III domain-containing protein" evidence="3">
    <location>
        <begin position="45"/>
        <end position="646"/>
    </location>
</feature>
<comment type="caution">
    <text evidence="5">The sequence shown here is derived from an EMBL/GenBank/DDBJ whole genome shotgun (WGS) entry which is preliminary data.</text>
</comment>
<keyword evidence="2" id="KW-0812">Transmembrane</keyword>
<dbReference type="InterPro" id="IPR003961">
    <property type="entry name" value="FN3_dom"/>
</dbReference>
<feature type="signal peptide" evidence="3">
    <location>
        <begin position="1"/>
        <end position="44"/>
    </location>
</feature>
<dbReference type="Pfam" id="PF00041">
    <property type="entry name" value="fn3"/>
    <property type="match status" value="1"/>
</dbReference>